<dbReference type="EMBL" id="KQ971393">
    <property type="protein sequence ID" value="KYB24911.1"/>
    <property type="molecule type" value="Genomic_DNA"/>
</dbReference>
<protein>
    <submittedName>
        <fullName evidence="1">Uncharacterized protein</fullName>
    </submittedName>
</protein>
<keyword evidence="2" id="KW-1185">Reference proteome</keyword>
<dbReference type="AlphaFoldDB" id="A0A139WAH3"/>
<accession>A0A139WAH3</accession>
<proteinExistence type="predicted"/>
<name>A0A139WAH3_TRICA</name>
<evidence type="ECO:0000313" key="1">
    <source>
        <dbReference type="EMBL" id="KYB24911.1"/>
    </source>
</evidence>
<reference evidence="1 2" key="2">
    <citation type="journal article" date="2010" name="Nucleic Acids Res.">
        <title>BeetleBase in 2010: revisions to provide comprehensive genomic information for Tribolium castaneum.</title>
        <authorList>
            <person name="Kim H.S."/>
            <person name="Murphy T."/>
            <person name="Xia J."/>
            <person name="Caragea D."/>
            <person name="Park Y."/>
            <person name="Beeman R.W."/>
            <person name="Lorenzen M.D."/>
            <person name="Butcher S."/>
            <person name="Manak J.R."/>
            <person name="Brown S.J."/>
        </authorList>
    </citation>
    <scope>NUCLEOTIDE SEQUENCE [LARGE SCALE GENOMIC DNA]</scope>
    <source>
        <strain evidence="1 2">Georgia GA2</strain>
    </source>
</reference>
<dbReference type="InParanoid" id="A0A139WAH3"/>
<sequence>MHLTSTIKSRNKVAANKKKVITLMNKLLKYTSY</sequence>
<evidence type="ECO:0000313" key="2">
    <source>
        <dbReference type="Proteomes" id="UP000007266"/>
    </source>
</evidence>
<dbReference type="Proteomes" id="UP000007266">
    <property type="component" value="Unassembled WGS sequence"/>
</dbReference>
<organism evidence="1 2">
    <name type="scientific">Tribolium castaneum</name>
    <name type="common">Red flour beetle</name>
    <dbReference type="NCBI Taxonomy" id="7070"/>
    <lineage>
        <taxon>Eukaryota</taxon>
        <taxon>Metazoa</taxon>
        <taxon>Ecdysozoa</taxon>
        <taxon>Arthropoda</taxon>
        <taxon>Hexapoda</taxon>
        <taxon>Insecta</taxon>
        <taxon>Pterygota</taxon>
        <taxon>Neoptera</taxon>
        <taxon>Endopterygota</taxon>
        <taxon>Coleoptera</taxon>
        <taxon>Polyphaga</taxon>
        <taxon>Cucujiformia</taxon>
        <taxon>Tenebrionidae</taxon>
        <taxon>Tenebrionidae incertae sedis</taxon>
        <taxon>Tribolium</taxon>
    </lineage>
</organism>
<gene>
    <name evidence="1" type="primary">AUGUSTUS-3.0.2_31618</name>
    <name evidence="1" type="ORF">TcasGA2_TC031618</name>
</gene>
<reference evidence="1 2" key="1">
    <citation type="journal article" date="2008" name="Nature">
        <title>The genome of the model beetle and pest Tribolium castaneum.</title>
        <authorList>
            <consortium name="Tribolium Genome Sequencing Consortium"/>
            <person name="Richards S."/>
            <person name="Gibbs R.A."/>
            <person name="Weinstock G.M."/>
            <person name="Brown S.J."/>
            <person name="Denell R."/>
            <person name="Beeman R.W."/>
            <person name="Gibbs R."/>
            <person name="Beeman R.W."/>
            <person name="Brown S.J."/>
            <person name="Bucher G."/>
            <person name="Friedrich M."/>
            <person name="Grimmelikhuijzen C.J."/>
            <person name="Klingler M."/>
            <person name="Lorenzen M."/>
            <person name="Richards S."/>
            <person name="Roth S."/>
            <person name="Schroder R."/>
            <person name="Tautz D."/>
            <person name="Zdobnov E.M."/>
            <person name="Muzny D."/>
            <person name="Gibbs R.A."/>
            <person name="Weinstock G.M."/>
            <person name="Attaway T."/>
            <person name="Bell S."/>
            <person name="Buhay C.J."/>
            <person name="Chandrabose M.N."/>
            <person name="Chavez D."/>
            <person name="Clerk-Blankenburg K.P."/>
            <person name="Cree A."/>
            <person name="Dao M."/>
            <person name="Davis C."/>
            <person name="Chacko J."/>
            <person name="Dinh H."/>
            <person name="Dugan-Rocha S."/>
            <person name="Fowler G."/>
            <person name="Garner T.T."/>
            <person name="Garnes J."/>
            <person name="Gnirke A."/>
            <person name="Hawes A."/>
            <person name="Hernandez J."/>
            <person name="Hines S."/>
            <person name="Holder M."/>
            <person name="Hume J."/>
            <person name="Jhangiani S.N."/>
            <person name="Joshi V."/>
            <person name="Khan Z.M."/>
            <person name="Jackson L."/>
            <person name="Kovar C."/>
            <person name="Kowis A."/>
            <person name="Lee S."/>
            <person name="Lewis L.R."/>
            <person name="Margolis J."/>
            <person name="Morgan M."/>
            <person name="Nazareth L.V."/>
            <person name="Nguyen N."/>
            <person name="Okwuonu G."/>
            <person name="Parker D."/>
            <person name="Richards S."/>
            <person name="Ruiz S.J."/>
            <person name="Santibanez J."/>
            <person name="Savard J."/>
            <person name="Scherer S.E."/>
            <person name="Schneider B."/>
            <person name="Sodergren E."/>
            <person name="Tautz D."/>
            <person name="Vattahil S."/>
            <person name="Villasana D."/>
            <person name="White C.S."/>
            <person name="Wright R."/>
            <person name="Park Y."/>
            <person name="Beeman R.W."/>
            <person name="Lord J."/>
            <person name="Oppert B."/>
            <person name="Lorenzen M."/>
            <person name="Brown S."/>
            <person name="Wang L."/>
            <person name="Savard J."/>
            <person name="Tautz D."/>
            <person name="Richards S."/>
            <person name="Weinstock G."/>
            <person name="Gibbs R.A."/>
            <person name="Liu Y."/>
            <person name="Worley K."/>
            <person name="Weinstock G."/>
            <person name="Elsik C.G."/>
            <person name="Reese J.T."/>
            <person name="Elhaik E."/>
            <person name="Landan G."/>
            <person name="Graur D."/>
            <person name="Arensburger P."/>
            <person name="Atkinson P."/>
            <person name="Beeman R.W."/>
            <person name="Beidler J."/>
            <person name="Brown S.J."/>
            <person name="Demuth J.P."/>
            <person name="Drury D.W."/>
            <person name="Du Y.Z."/>
            <person name="Fujiwara H."/>
            <person name="Lorenzen M."/>
            <person name="Maselli V."/>
            <person name="Osanai M."/>
            <person name="Park Y."/>
            <person name="Robertson H.M."/>
            <person name="Tu Z."/>
            <person name="Wang J.J."/>
            <person name="Wang S."/>
            <person name="Richards S."/>
            <person name="Song H."/>
            <person name="Zhang L."/>
            <person name="Sodergren E."/>
            <person name="Werner D."/>
            <person name="Stanke M."/>
            <person name="Morgenstern B."/>
            <person name="Solovyev V."/>
            <person name="Kosarev P."/>
            <person name="Brown G."/>
            <person name="Chen H.C."/>
            <person name="Ermolaeva O."/>
            <person name="Hlavina W."/>
            <person name="Kapustin Y."/>
            <person name="Kiryutin B."/>
            <person name="Kitts P."/>
            <person name="Maglott D."/>
            <person name="Pruitt K."/>
            <person name="Sapojnikov V."/>
            <person name="Souvorov A."/>
            <person name="Mackey A.J."/>
            <person name="Waterhouse R.M."/>
            <person name="Wyder S."/>
            <person name="Zdobnov E.M."/>
            <person name="Zdobnov E.M."/>
            <person name="Wyder S."/>
            <person name="Kriventseva E.V."/>
            <person name="Kadowaki T."/>
            <person name="Bork P."/>
            <person name="Aranda M."/>
            <person name="Bao R."/>
            <person name="Beermann A."/>
            <person name="Berns N."/>
            <person name="Bolognesi R."/>
            <person name="Bonneton F."/>
            <person name="Bopp D."/>
            <person name="Brown S.J."/>
            <person name="Bucher G."/>
            <person name="Butts T."/>
            <person name="Chaumot A."/>
            <person name="Denell R.E."/>
            <person name="Ferrier D.E."/>
            <person name="Friedrich M."/>
            <person name="Gordon C.M."/>
            <person name="Jindra M."/>
            <person name="Klingler M."/>
            <person name="Lan Q."/>
            <person name="Lattorff H.M."/>
            <person name="Laudet V."/>
            <person name="von Levetsow C."/>
            <person name="Liu Z."/>
            <person name="Lutz R."/>
            <person name="Lynch J.A."/>
            <person name="da Fonseca R.N."/>
            <person name="Posnien N."/>
            <person name="Reuter R."/>
            <person name="Roth S."/>
            <person name="Savard J."/>
            <person name="Schinko J.B."/>
            <person name="Schmitt C."/>
            <person name="Schoppmeier M."/>
            <person name="Schroder R."/>
            <person name="Shippy T.D."/>
            <person name="Simonnet F."/>
            <person name="Marques-Souza H."/>
            <person name="Tautz D."/>
            <person name="Tomoyasu Y."/>
            <person name="Trauner J."/>
            <person name="Van der Zee M."/>
            <person name="Vervoort M."/>
            <person name="Wittkopp N."/>
            <person name="Wimmer E.A."/>
            <person name="Yang X."/>
            <person name="Jones A.K."/>
            <person name="Sattelle D.B."/>
            <person name="Ebert P.R."/>
            <person name="Nelson D."/>
            <person name="Scott J.G."/>
            <person name="Beeman R.W."/>
            <person name="Muthukrishnan S."/>
            <person name="Kramer K.J."/>
            <person name="Arakane Y."/>
            <person name="Beeman R.W."/>
            <person name="Zhu Q."/>
            <person name="Hogenkamp D."/>
            <person name="Dixit R."/>
            <person name="Oppert B."/>
            <person name="Jiang H."/>
            <person name="Zou Z."/>
            <person name="Marshall J."/>
            <person name="Elpidina E."/>
            <person name="Vinokurov K."/>
            <person name="Oppert C."/>
            <person name="Zou Z."/>
            <person name="Evans J."/>
            <person name="Lu Z."/>
            <person name="Zhao P."/>
            <person name="Sumathipala N."/>
            <person name="Altincicek B."/>
            <person name="Vilcinskas A."/>
            <person name="Williams M."/>
            <person name="Hultmark D."/>
            <person name="Hetru C."/>
            <person name="Jiang H."/>
            <person name="Grimmelikhuijzen C.J."/>
            <person name="Hauser F."/>
            <person name="Cazzamali G."/>
            <person name="Williamson M."/>
            <person name="Park Y."/>
            <person name="Li B."/>
            <person name="Tanaka Y."/>
            <person name="Predel R."/>
            <person name="Neupert S."/>
            <person name="Schachtner J."/>
            <person name="Verleyen P."/>
            <person name="Raible F."/>
            <person name="Bork P."/>
            <person name="Friedrich M."/>
            <person name="Walden K.K."/>
            <person name="Robertson H.M."/>
            <person name="Angeli S."/>
            <person name="Foret S."/>
            <person name="Bucher G."/>
            <person name="Schuetz S."/>
            <person name="Maleszka R."/>
            <person name="Wimmer E.A."/>
            <person name="Beeman R.W."/>
            <person name="Lorenzen M."/>
            <person name="Tomoyasu Y."/>
            <person name="Miller S.C."/>
            <person name="Grossmann D."/>
            <person name="Bucher G."/>
        </authorList>
    </citation>
    <scope>NUCLEOTIDE SEQUENCE [LARGE SCALE GENOMIC DNA]</scope>
    <source>
        <strain evidence="1 2">Georgia GA2</strain>
    </source>
</reference>